<sequence>MKKADNFLLKILVWEKTKTHLKFPFGIILHNELGSPYFDKKERDHKQDDEISTTNQKSTNKLKDNNADSNTNPPAPTTGENHTPNTSRRRKRKRKEALEEEKNVEKEALKKSLALETDSDSDKSSDDNNNETKEQDKEHEQKTTKDQENSLTGNRTFYFSEILITCVLCAFLYLCLFYISTFVYEGRPPPTKRQRIKVESTCNTAESQNASGTTADSSTNANASTGTTNNATSRQNKIKVKRKANLIKKKFDGVGLEELGLIL</sequence>
<keyword evidence="2" id="KW-0812">Transmembrane</keyword>
<feature type="transmembrane region" description="Helical" evidence="2">
    <location>
        <begin position="162"/>
        <end position="184"/>
    </location>
</feature>
<organism evidence="3 4">
    <name type="scientific">Reticulomyxa filosa</name>
    <dbReference type="NCBI Taxonomy" id="46433"/>
    <lineage>
        <taxon>Eukaryota</taxon>
        <taxon>Sar</taxon>
        <taxon>Rhizaria</taxon>
        <taxon>Retaria</taxon>
        <taxon>Foraminifera</taxon>
        <taxon>Monothalamids</taxon>
        <taxon>Reticulomyxidae</taxon>
        <taxon>Reticulomyxa</taxon>
    </lineage>
</organism>
<dbReference type="AlphaFoldDB" id="X6NHD3"/>
<feature type="compositionally biased region" description="Low complexity" evidence="1">
    <location>
        <begin position="209"/>
        <end position="233"/>
    </location>
</feature>
<dbReference type="EMBL" id="ASPP01008314">
    <property type="protein sequence ID" value="ETO25735.1"/>
    <property type="molecule type" value="Genomic_DNA"/>
</dbReference>
<protein>
    <submittedName>
        <fullName evidence="3">Uncharacterized protein</fullName>
    </submittedName>
</protein>
<feature type="compositionally biased region" description="Polar residues" evidence="1">
    <location>
        <begin position="67"/>
        <end position="86"/>
    </location>
</feature>
<reference evidence="3 4" key="1">
    <citation type="journal article" date="2013" name="Curr. Biol.">
        <title>The Genome of the Foraminiferan Reticulomyxa filosa.</title>
        <authorList>
            <person name="Glockner G."/>
            <person name="Hulsmann N."/>
            <person name="Schleicher M."/>
            <person name="Noegel A.A."/>
            <person name="Eichinger L."/>
            <person name="Gallinger C."/>
            <person name="Pawlowski J."/>
            <person name="Sierra R."/>
            <person name="Euteneuer U."/>
            <person name="Pillet L."/>
            <person name="Moustafa A."/>
            <person name="Platzer M."/>
            <person name="Groth M."/>
            <person name="Szafranski K."/>
            <person name="Schliwa M."/>
        </authorList>
    </citation>
    <scope>NUCLEOTIDE SEQUENCE [LARGE SCALE GENOMIC DNA]</scope>
</reference>
<gene>
    <name evidence="3" type="ORF">RFI_11402</name>
</gene>
<evidence type="ECO:0000256" key="2">
    <source>
        <dbReference type="SAM" id="Phobius"/>
    </source>
</evidence>
<evidence type="ECO:0000313" key="4">
    <source>
        <dbReference type="Proteomes" id="UP000023152"/>
    </source>
</evidence>
<comment type="caution">
    <text evidence="3">The sequence shown here is derived from an EMBL/GenBank/DDBJ whole genome shotgun (WGS) entry which is preliminary data.</text>
</comment>
<accession>X6NHD3</accession>
<evidence type="ECO:0000313" key="3">
    <source>
        <dbReference type="EMBL" id="ETO25735.1"/>
    </source>
</evidence>
<feature type="compositionally biased region" description="Basic and acidic residues" evidence="1">
    <location>
        <begin position="38"/>
        <end position="49"/>
    </location>
</feature>
<feature type="region of interest" description="Disordered" evidence="1">
    <location>
        <begin position="189"/>
        <end position="236"/>
    </location>
</feature>
<keyword evidence="4" id="KW-1185">Reference proteome</keyword>
<name>X6NHD3_RETFI</name>
<evidence type="ECO:0000256" key="1">
    <source>
        <dbReference type="SAM" id="MobiDB-lite"/>
    </source>
</evidence>
<proteinExistence type="predicted"/>
<feature type="compositionally biased region" description="Basic and acidic residues" evidence="1">
    <location>
        <begin position="120"/>
        <end position="148"/>
    </location>
</feature>
<dbReference type="Proteomes" id="UP000023152">
    <property type="component" value="Unassembled WGS sequence"/>
</dbReference>
<keyword evidence="2" id="KW-0472">Membrane</keyword>
<feature type="region of interest" description="Disordered" evidence="1">
    <location>
        <begin position="38"/>
        <end position="149"/>
    </location>
</feature>
<feature type="compositionally biased region" description="Basic and acidic residues" evidence="1">
    <location>
        <begin position="96"/>
        <end position="110"/>
    </location>
</feature>
<keyword evidence="2" id="KW-1133">Transmembrane helix</keyword>